<organism evidence="1 2">
    <name type="scientific">Sporanaerobium hydrogeniformans</name>
    <dbReference type="NCBI Taxonomy" id="3072179"/>
    <lineage>
        <taxon>Bacteria</taxon>
        <taxon>Bacillati</taxon>
        <taxon>Bacillota</taxon>
        <taxon>Clostridia</taxon>
        <taxon>Lachnospirales</taxon>
        <taxon>Lachnospiraceae</taxon>
        <taxon>Sporanaerobium</taxon>
    </lineage>
</organism>
<keyword evidence="2" id="KW-1185">Reference proteome</keyword>
<proteinExistence type="predicted"/>
<dbReference type="EMBL" id="PEDL01000003">
    <property type="protein sequence ID" value="PHV71429.1"/>
    <property type="molecule type" value="Genomic_DNA"/>
</dbReference>
<evidence type="ECO:0000313" key="1">
    <source>
        <dbReference type="EMBL" id="PHV71429.1"/>
    </source>
</evidence>
<comment type="caution">
    <text evidence="1">The sequence shown here is derived from an EMBL/GenBank/DDBJ whole genome shotgun (WGS) entry which is preliminary data.</text>
</comment>
<protein>
    <submittedName>
        <fullName evidence="1">Glutamine--fructose-6-phosphate transaminase (Isomerizing)</fullName>
    </submittedName>
</protein>
<reference evidence="1" key="1">
    <citation type="submission" date="2017-10" db="EMBL/GenBank/DDBJ databases">
        <title>Genome sequence of cellulolytic Lachnospiraceae bacterium XHS1971 isolated from hotspring sediment.</title>
        <authorList>
            <person name="Vasudevan G."/>
            <person name="Joshi A.J."/>
            <person name="Hivarkar S."/>
            <person name="Lanjekar V.B."/>
            <person name="Dhakephalkar P.K."/>
            <person name="Dagar S."/>
        </authorList>
    </citation>
    <scope>NUCLEOTIDE SEQUENCE</scope>
    <source>
        <strain evidence="1">XHS1971</strain>
    </source>
</reference>
<dbReference type="Proteomes" id="UP000224460">
    <property type="component" value="Unassembled WGS sequence"/>
</dbReference>
<accession>A0AC61DDL8</accession>
<evidence type="ECO:0000313" key="2">
    <source>
        <dbReference type="Proteomes" id="UP000224460"/>
    </source>
</evidence>
<name>A0AC61DDL8_9FIRM</name>
<gene>
    <name evidence="1" type="primary">glmS</name>
    <name evidence="1" type="ORF">CS063_05105</name>
</gene>
<sequence length="609" mass="67062">MCGIVGYIGKKQAVEMIMDGLAKLEYRGYDSAGVAIVNGESVVNFAKKQGRLSKLEEVLEESPIQGCTGVGHTRWATHGAPSDANSHPHLNTTKTLAVVHNGIIENYMEIKEMLLEEGYTFQSETDTEVAVHLIDKFYEGDLLEAVYKAVACFRGAYALGVVSAEHPDELVAVRKESPLIVGLGEGEYFIASDVPAILKYTRDVYYLENDEVVYVKGDKITILDATGQPVNKQVVRVEWDIEAASKGGFEHFMMKEIYDQPQAIRDTLLRRLDNNRMIHLDDIKLTKEDLEAITKMYVVACGTASHAGLVGKYAIEKLAKIPVEVDIASEFRYSDPFIDEHTLLIVVSQSGETADTLAAMKLAKSKGARVLAITNVVGSSVAREAHDVFYTWAGPEIAVASTKAYTAQMIAFYMIALDFAYKKGTVTLERYHELIDRIEALAPLVEKILENKEAIKTIAEDIKDTSSAFYLGRGIDYTTAREAALKLKEISYLYTEAFAAGELKHGPIALIDQGTPVLCVVTQKALEEKMISNIKEVKARGAFVIAVTKEGHSEVGKVADDIIYIPETEDLLMPVLSVIPTQLIAYYVSIARGNDVDKPRNLAKSVTVE</sequence>